<dbReference type="PANTHER" id="PTHR43649">
    <property type="entry name" value="ARABINOSE-BINDING PROTEIN-RELATED"/>
    <property type="match status" value="1"/>
</dbReference>
<evidence type="ECO:0000256" key="2">
    <source>
        <dbReference type="ARBA" id="ARBA00022729"/>
    </source>
</evidence>
<gene>
    <name evidence="6" type="ORF">GFD25_08525</name>
</gene>
<organism evidence="6 7">
    <name type="scientific">Bifidobacterium aerophilum</name>
    <dbReference type="NCBI Taxonomy" id="1798155"/>
    <lineage>
        <taxon>Bacteria</taxon>
        <taxon>Bacillati</taxon>
        <taxon>Actinomycetota</taxon>
        <taxon>Actinomycetes</taxon>
        <taxon>Bifidobacteriales</taxon>
        <taxon>Bifidobacteriaceae</taxon>
        <taxon>Bifidobacterium</taxon>
    </lineage>
</organism>
<dbReference type="InterPro" id="IPR050490">
    <property type="entry name" value="Bact_solute-bd_prot1"/>
</dbReference>
<dbReference type="SUPFAM" id="SSF53850">
    <property type="entry name" value="Periplasmic binding protein-like II"/>
    <property type="match status" value="1"/>
</dbReference>
<dbReference type="Proteomes" id="UP000469194">
    <property type="component" value="Unassembled WGS sequence"/>
</dbReference>
<dbReference type="Pfam" id="PF13416">
    <property type="entry name" value="SBP_bac_8"/>
    <property type="match status" value="1"/>
</dbReference>
<keyword evidence="1" id="KW-1003">Cell membrane</keyword>
<dbReference type="InterPro" id="IPR006059">
    <property type="entry name" value="SBP"/>
</dbReference>
<evidence type="ECO:0000256" key="5">
    <source>
        <dbReference type="ARBA" id="ARBA00023288"/>
    </source>
</evidence>
<keyword evidence="4" id="KW-0564">Palmitate</keyword>
<keyword evidence="7" id="KW-1185">Reference proteome</keyword>
<accession>A0A6N9Z6N8</accession>
<evidence type="ECO:0000256" key="1">
    <source>
        <dbReference type="ARBA" id="ARBA00022475"/>
    </source>
</evidence>
<reference evidence="6 7" key="1">
    <citation type="submission" date="2019-10" db="EMBL/GenBank/DDBJ databases">
        <title>Bifidobacterium from non-human primates.</title>
        <authorList>
            <person name="Modesto M."/>
        </authorList>
    </citation>
    <scope>NUCLEOTIDE SEQUENCE [LARGE SCALE GENOMIC DNA]</scope>
    <source>
        <strain evidence="6 7">TRE17</strain>
    </source>
</reference>
<dbReference type="PANTHER" id="PTHR43649:SF33">
    <property type="entry name" value="POLYGALACTURONAN_RHAMNOGALACTURONAN-BINDING PROTEIN YTCQ"/>
    <property type="match status" value="1"/>
</dbReference>
<keyword evidence="2" id="KW-0732">Signal</keyword>
<dbReference type="Gene3D" id="3.40.190.10">
    <property type="entry name" value="Periplasmic binding protein-like II"/>
    <property type="match status" value="1"/>
</dbReference>
<keyword evidence="3" id="KW-0472">Membrane</keyword>
<dbReference type="EMBL" id="WHZW01000017">
    <property type="protein sequence ID" value="NEG90024.1"/>
    <property type="molecule type" value="Genomic_DNA"/>
</dbReference>
<evidence type="ECO:0000256" key="4">
    <source>
        <dbReference type="ARBA" id="ARBA00023139"/>
    </source>
</evidence>
<evidence type="ECO:0000313" key="6">
    <source>
        <dbReference type="EMBL" id="NEG90024.1"/>
    </source>
</evidence>
<proteinExistence type="predicted"/>
<evidence type="ECO:0000313" key="7">
    <source>
        <dbReference type="Proteomes" id="UP000469194"/>
    </source>
</evidence>
<protein>
    <submittedName>
        <fullName evidence="6">Extracellular solute-binding protein</fullName>
    </submittedName>
</protein>
<name>A0A6N9Z6N8_9BIFI</name>
<evidence type="ECO:0000256" key="3">
    <source>
        <dbReference type="ARBA" id="ARBA00023136"/>
    </source>
</evidence>
<dbReference type="AlphaFoldDB" id="A0A6N9Z6N8"/>
<dbReference type="RefSeq" id="WP_163231880.1">
    <property type="nucleotide sequence ID" value="NZ_WHZW01000017.1"/>
</dbReference>
<comment type="caution">
    <text evidence="6">The sequence shown here is derived from an EMBL/GenBank/DDBJ whole genome shotgun (WGS) entry which is preliminary data.</text>
</comment>
<keyword evidence="5" id="KW-0449">Lipoprotein</keyword>
<sequence length="476" mass="52207">MARIIPSRRTFQYIPSERTARRTKATVRAAFAATTASLLLVAPLAACGSGTAANSANGQVYFLNSKSENITEFQELAEAFTDETGIPVTVSTGGAVSYDTALPSELAKSNPPTMFSVVGYATYFKVKDYLAPLQDTELYGLLTEDGKSAAMGDGDNVYSIPYVTEYNGILYNKKIIADYCAKDYAVIGSADDITDFDTLKSVVESIQQHKDDLGLDGAWTTPNLDSSGSYRYGDHMARLPISAELRDDNITFKPEITGKYVAQFKEMFDLQANNNPESKMMISSFPLDDSTSQFALGRVAFYNNGTWIYSQLKDNEIAPGDIGVLPYWIGVPGEEDYGAMAVYDAQWGLNKNASEKDRQAALKFMKWMISSDKGKEVISKEMDYSAPFTTFGADDQPTNEVAIGAEALAKQGKKYIYNVGLPNQQFKDNIVNALVEYVQGTGDWSGVESAFVDGWKTEWGHVKETQGMLPDAKPLE</sequence>